<accession>A0A2I2KTA2</accession>
<dbReference type="AlphaFoldDB" id="A0A2I2KTA2"/>
<keyword evidence="1" id="KW-0560">Oxidoreductase</keyword>
<dbReference type="EMBL" id="FZMO01000208">
    <property type="protein sequence ID" value="SNQ48869.1"/>
    <property type="molecule type" value="Genomic_DNA"/>
</dbReference>
<keyword evidence="4" id="KW-1185">Reference proteome</keyword>
<dbReference type="InterPro" id="IPR036661">
    <property type="entry name" value="Luciferase-like_sf"/>
</dbReference>
<dbReference type="PANTHER" id="PTHR43244">
    <property type="match status" value="1"/>
</dbReference>
<name>A0A2I2KTA2_9ACTN</name>
<dbReference type="InterPro" id="IPR050564">
    <property type="entry name" value="F420-G6PD/mer"/>
</dbReference>
<protein>
    <submittedName>
        <fullName evidence="3">Luciferase-like monooxygenase</fullName>
    </submittedName>
</protein>
<dbReference type="Gene3D" id="3.20.20.30">
    <property type="entry name" value="Luciferase-like domain"/>
    <property type="match status" value="1"/>
</dbReference>
<organism evidence="3 4">
    <name type="scientific">Frankia canadensis</name>
    <dbReference type="NCBI Taxonomy" id="1836972"/>
    <lineage>
        <taxon>Bacteria</taxon>
        <taxon>Bacillati</taxon>
        <taxon>Actinomycetota</taxon>
        <taxon>Actinomycetes</taxon>
        <taxon>Frankiales</taxon>
        <taxon>Frankiaceae</taxon>
        <taxon>Frankia</taxon>
    </lineage>
</organism>
<gene>
    <name evidence="3" type="ORF">FRACA_2860006</name>
</gene>
<dbReference type="PANTHER" id="PTHR43244:SF1">
    <property type="entry name" value="5,10-METHYLENETETRAHYDROMETHANOPTERIN REDUCTASE"/>
    <property type="match status" value="1"/>
</dbReference>
<dbReference type="SUPFAM" id="SSF51679">
    <property type="entry name" value="Bacterial luciferase-like"/>
    <property type="match status" value="1"/>
</dbReference>
<dbReference type="GO" id="GO:0004497">
    <property type="term" value="F:monooxygenase activity"/>
    <property type="evidence" value="ECO:0007669"/>
    <property type="project" value="UniProtKB-KW"/>
</dbReference>
<dbReference type="GO" id="GO:0016705">
    <property type="term" value="F:oxidoreductase activity, acting on paired donors, with incorporation or reduction of molecular oxygen"/>
    <property type="evidence" value="ECO:0007669"/>
    <property type="project" value="InterPro"/>
</dbReference>
<sequence length="334" mass="34688">MAAAPRFVIRTVRDSNQKQWRGGVAVSALSSSRLVFGAGGAVGGLSAAQTLDLAQSADELGYDLFSLSDHLHSEAPTVEPLATLGWLAGQTRRIELATNVAALPYRAPAVLAKSAETLDRLSGGRFVLGLGGGGYDAEFHAFGLAERTGGQKIAGQREAIAILRGLWSGEPTTLDGQEFTVRGARIDPRPEHPIPIWLGSYGPRALALTGELADGWLPSIGRVGLDGARRMREVVTGAATRAGRDPASIVCATNVIVRLGQRLPAGSGVVGGTVPEVIGQLVDIVAVGFTALLLAVPTVEEVEALARDVLPAVRDEVAARGLLRLPAADPATHG</sequence>
<dbReference type="OrthoDB" id="9775082at2"/>
<evidence type="ECO:0000259" key="2">
    <source>
        <dbReference type="Pfam" id="PF00296"/>
    </source>
</evidence>
<evidence type="ECO:0000256" key="1">
    <source>
        <dbReference type="ARBA" id="ARBA00023002"/>
    </source>
</evidence>
<keyword evidence="3" id="KW-0503">Monooxygenase</keyword>
<dbReference type="Pfam" id="PF00296">
    <property type="entry name" value="Bac_luciferase"/>
    <property type="match status" value="1"/>
</dbReference>
<feature type="domain" description="Luciferase-like" evidence="2">
    <location>
        <begin position="44"/>
        <end position="257"/>
    </location>
</feature>
<dbReference type="Proteomes" id="UP000234331">
    <property type="component" value="Unassembled WGS sequence"/>
</dbReference>
<evidence type="ECO:0000313" key="3">
    <source>
        <dbReference type="EMBL" id="SNQ48869.1"/>
    </source>
</evidence>
<dbReference type="InterPro" id="IPR011251">
    <property type="entry name" value="Luciferase-like_dom"/>
</dbReference>
<reference evidence="3 4" key="1">
    <citation type="submission" date="2017-06" db="EMBL/GenBank/DDBJ databases">
        <authorList>
            <person name="Kim H.J."/>
            <person name="Triplett B.A."/>
        </authorList>
    </citation>
    <scope>NUCLEOTIDE SEQUENCE [LARGE SCALE GENOMIC DNA]</scope>
    <source>
        <strain evidence="3">FRACA_ARgP5</strain>
    </source>
</reference>
<evidence type="ECO:0000313" key="4">
    <source>
        <dbReference type="Proteomes" id="UP000234331"/>
    </source>
</evidence>
<proteinExistence type="predicted"/>